<comment type="caution">
    <text evidence="4">The sequence shown here is derived from an EMBL/GenBank/DDBJ whole genome shotgun (WGS) entry which is preliminary data.</text>
</comment>
<feature type="coiled-coil region" evidence="1">
    <location>
        <begin position="31"/>
        <end position="86"/>
    </location>
</feature>
<proteinExistence type="predicted"/>
<protein>
    <recommendedName>
        <fullName evidence="6">Lipoprotein HlpB</fullName>
    </recommendedName>
</protein>
<dbReference type="RefSeq" id="WP_133542400.1">
    <property type="nucleotide sequence ID" value="NZ_SNYQ01000001.1"/>
</dbReference>
<gene>
    <name evidence="4" type="ORF">EDC45_0103</name>
</gene>
<evidence type="ECO:0000313" key="4">
    <source>
        <dbReference type="EMBL" id="TDQ59455.1"/>
    </source>
</evidence>
<keyword evidence="3" id="KW-0732">Signal</keyword>
<dbReference type="OrthoDB" id="5690981at2"/>
<dbReference type="AlphaFoldDB" id="A0A4R6VEP7"/>
<accession>A0A4R6VEP7</accession>
<dbReference type="EMBL" id="SNYQ01000001">
    <property type="protein sequence ID" value="TDQ59455.1"/>
    <property type="molecule type" value="Genomic_DNA"/>
</dbReference>
<evidence type="ECO:0000313" key="5">
    <source>
        <dbReference type="Proteomes" id="UP000295657"/>
    </source>
</evidence>
<evidence type="ECO:0000256" key="1">
    <source>
        <dbReference type="SAM" id="Coils"/>
    </source>
</evidence>
<feature type="signal peptide" evidence="3">
    <location>
        <begin position="1"/>
        <end position="22"/>
    </location>
</feature>
<evidence type="ECO:0000256" key="2">
    <source>
        <dbReference type="SAM" id="MobiDB-lite"/>
    </source>
</evidence>
<evidence type="ECO:0008006" key="6">
    <source>
        <dbReference type="Google" id="ProtNLM"/>
    </source>
</evidence>
<feature type="compositionally biased region" description="Low complexity" evidence="2">
    <location>
        <begin position="159"/>
        <end position="198"/>
    </location>
</feature>
<keyword evidence="1" id="KW-0175">Coiled coil</keyword>
<organism evidence="4 5">
    <name type="scientific">Mesocricetibacter intestinalis</name>
    <dbReference type="NCBI Taxonomy" id="1521930"/>
    <lineage>
        <taxon>Bacteria</taxon>
        <taxon>Pseudomonadati</taxon>
        <taxon>Pseudomonadota</taxon>
        <taxon>Gammaproteobacteria</taxon>
        <taxon>Pasteurellales</taxon>
        <taxon>Pasteurellaceae</taxon>
        <taxon>Mesocricetibacter</taxon>
    </lineage>
</organism>
<dbReference type="PROSITE" id="PS51257">
    <property type="entry name" value="PROKAR_LIPOPROTEIN"/>
    <property type="match status" value="1"/>
</dbReference>
<feature type="compositionally biased region" description="Basic and acidic residues" evidence="2">
    <location>
        <begin position="146"/>
        <end position="158"/>
    </location>
</feature>
<reference evidence="4 5" key="1">
    <citation type="submission" date="2019-03" db="EMBL/GenBank/DDBJ databases">
        <title>Genomic Encyclopedia of Type Strains, Phase IV (KMG-IV): sequencing the most valuable type-strain genomes for metagenomic binning, comparative biology and taxonomic classification.</title>
        <authorList>
            <person name="Goeker M."/>
        </authorList>
    </citation>
    <scope>NUCLEOTIDE SEQUENCE [LARGE SCALE GENOMIC DNA]</scope>
    <source>
        <strain evidence="4 5">DSM 28403</strain>
    </source>
</reference>
<feature type="chain" id="PRO_5020693350" description="Lipoprotein HlpB" evidence="3">
    <location>
        <begin position="23"/>
        <end position="198"/>
    </location>
</feature>
<evidence type="ECO:0000256" key="3">
    <source>
        <dbReference type="SAM" id="SignalP"/>
    </source>
</evidence>
<name>A0A4R6VEP7_9PAST</name>
<sequence>MKTLIKLGGILLLTLTALTACSDPAADLKKLQNWDKENVATQQQIQNELQQSLATLKDPKDLQPILDNYKTKVQDLVKSLDQVEIKSNEIKPLKEKSKQVFLAATEVTVDSLNTLIVSRSEESVQALKEKTQALEKSVGELSKLQSDLEQKYGEKTDAAKPAAPAQAPQADAAPAQTNPAEAEAPQAEQAPAPAVDAK</sequence>
<keyword evidence="5" id="KW-1185">Reference proteome</keyword>
<dbReference type="Proteomes" id="UP000295657">
    <property type="component" value="Unassembled WGS sequence"/>
</dbReference>
<feature type="region of interest" description="Disordered" evidence="2">
    <location>
        <begin position="145"/>
        <end position="198"/>
    </location>
</feature>